<dbReference type="Proteomes" id="UP000249464">
    <property type="component" value="Unassembled WGS sequence"/>
</dbReference>
<feature type="region of interest" description="Disordered" evidence="1">
    <location>
        <begin position="1"/>
        <end position="22"/>
    </location>
</feature>
<accession>A0A2X0P851</accession>
<keyword evidence="3" id="KW-1185">Reference proteome</keyword>
<reference evidence="2 3" key="1">
    <citation type="submission" date="2016-11" db="EMBL/GenBank/DDBJ databases">
        <authorList>
            <person name="Jaros S."/>
            <person name="Januszkiewicz K."/>
            <person name="Wedrychowicz H."/>
        </authorList>
    </citation>
    <scope>NUCLEOTIDE SEQUENCE [LARGE SCALE GENOMIC DNA]</scope>
</reference>
<dbReference type="EMBL" id="FQNC01000048">
    <property type="protein sequence ID" value="SGY79990.1"/>
    <property type="molecule type" value="Genomic_DNA"/>
</dbReference>
<sequence length="106" mass="11905">MPGWGGHWYTRPVPTSNRAKKQKSCLYSPARGSSSGWVNGPADLARAHRVDAGRSAGFSRYFNYSYPVFISTASVTTPHGYAEKFLKKKKNFGDAHDLLRIVNWRN</sequence>
<evidence type="ECO:0000256" key="1">
    <source>
        <dbReference type="SAM" id="MobiDB-lite"/>
    </source>
</evidence>
<protein>
    <submittedName>
        <fullName evidence="2">BQ5605_C008g05274 protein</fullName>
    </submittedName>
</protein>
<dbReference type="AlphaFoldDB" id="A0A2X0P851"/>
<organism evidence="2 3">
    <name type="scientific">Microbotryum silenes-dioicae</name>
    <dbReference type="NCBI Taxonomy" id="796604"/>
    <lineage>
        <taxon>Eukaryota</taxon>
        <taxon>Fungi</taxon>
        <taxon>Dikarya</taxon>
        <taxon>Basidiomycota</taxon>
        <taxon>Pucciniomycotina</taxon>
        <taxon>Microbotryomycetes</taxon>
        <taxon>Microbotryales</taxon>
        <taxon>Microbotryaceae</taxon>
        <taxon>Microbotryum</taxon>
    </lineage>
</organism>
<gene>
    <name evidence="2" type="primary">BQ5605_C008g05274</name>
    <name evidence="2" type="ORF">BQ5605_C008G05274</name>
</gene>
<evidence type="ECO:0000313" key="3">
    <source>
        <dbReference type="Proteomes" id="UP000249464"/>
    </source>
</evidence>
<proteinExistence type="predicted"/>
<evidence type="ECO:0000313" key="2">
    <source>
        <dbReference type="EMBL" id="SGY79990.1"/>
    </source>
</evidence>
<name>A0A2X0P851_9BASI</name>